<keyword evidence="3 7" id="KW-0350">Heme biosynthesis</keyword>
<dbReference type="InterPro" id="IPR033644">
    <property type="entry name" value="Ferrochelatase_C"/>
</dbReference>
<dbReference type="GO" id="GO:0004325">
    <property type="term" value="F:ferrochelatase activity"/>
    <property type="evidence" value="ECO:0007669"/>
    <property type="project" value="UniProtKB-UniRule"/>
</dbReference>
<dbReference type="Proteomes" id="UP000556026">
    <property type="component" value="Unassembled WGS sequence"/>
</dbReference>
<dbReference type="NCBIfam" id="TIGR00109">
    <property type="entry name" value="hemH"/>
    <property type="match status" value="1"/>
</dbReference>
<feature type="binding site" evidence="7">
    <location>
        <position position="192"/>
    </location>
    <ligand>
        <name>Fe(2+)</name>
        <dbReference type="ChEBI" id="CHEBI:29033"/>
    </ligand>
</feature>
<dbReference type="CDD" id="cd03411">
    <property type="entry name" value="Ferrochelatase_N"/>
    <property type="match status" value="1"/>
</dbReference>
<keyword evidence="2 7" id="KW-0408">Iron</keyword>
<dbReference type="PANTHER" id="PTHR11108">
    <property type="entry name" value="FERROCHELATASE"/>
    <property type="match status" value="1"/>
</dbReference>
<dbReference type="UniPathway" id="UPA00252">
    <property type="reaction ID" value="UER00325"/>
</dbReference>
<keyword evidence="5 7" id="KW-0627">Porphyrin biosynthesis</keyword>
<comment type="function">
    <text evidence="7 8">Catalyzes the ferrous insertion into protoporphyrin IX.</text>
</comment>
<comment type="caution">
    <text evidence="9">The sequence shown here is derived from an EMBL/GenBank/DDBJ whole genome shotgun (WGS) entry which is preliminary data.</text>
</comment>
<comment type="pathway">
    <text evidence="7 8">Porphyrin-containing compound metabolism; protoheme biosynthesis; protoheme from protoporphyrin-IX: step 1/1.</text>
</comment>
<dbReference type="EC" id="4.98.1.1" evidence="7 8"/>
<dbReference type="InterPro" id="IPR033659">
    <property type="entry name" value="Ferrochelatase_N"/>
</dbReference>
<name>A0A6V8MFQ5_9BACT</name>
<evidence type="ECO:0000256" key="8">
    <source>
        <dbReference type="RuleBase" id="RU000607"/>
    </source>
</evidence>
<evidence type="ECO:0000256" key="3">
    <source>
        <dbReference type="ARBA" id="ARBA00023133"/>
    </source>
</evidence>
<evidence type="ECO:0000256" key="7">
    <source>
        <dbReference type="HAMAP-Rule" id="MF_00323"/>
    </source>
</evidence>
<dbReference type="InterPro" id="IPR019772">
    <property type="entry name" value="Ferrochelatase_AS"/>
</dbReference>
<dbReference type="PANTHER" id="PTHR11108:SF1">
    <property type="entry name" value="FERROCHELATASE, MITOCHONDRIAL"/>
    <property type="match status" value="1"/>
</dbReference>
<evidence type="ECO:0000256" key="6">
    <source>
        <dbReference type="ARBA" id="ARBA00024536"/>
    </source>
</evidence>
<keyword evidence="4 7" id="KW-0456">Lyase</keyword>
<keyword evidence="10" id="KW-1185">Reference proteome</keyword>
<comment type="catalytic activity">
    <reaction evidence="7 8">
        <text>heme b + 2 H(+) = protoporphyrin IX + Fe(2+)</text>
        <dbReference type="Rhea" id="RHEA:22584"/>
        <dbReference type="ChEBI" id="CHEBI:15378"/>
        <dbReference type="ChEBI" id="CHEBI:29033"/>
        <dbReference type="ChEBI" id="CHEBI:57306"/>
        <dbReference type="ChEBI" id="CHEBI:60344"/>
        <dbReference type="EC" id="4.98.1.1"/>
    </reaction>
</comment>
<evidence type="ECO:0000313" key="10">
    <source>
        <dbReference type="Proteomes" id="UP000556026"/>
    </source>
</evidence>
<dbReference type="CDD" id="cd00419">
    <property type="entry name" value="Ferrochelatase_C"/>
    <property type="match status" value="1"/>
</dbReference>
<comment type="catalytic activity">
    <reaction evidence="6">
        <text>Fe-coproporphyrin III + 2 H(+) = coproporphyrin III + Fe(2+)</text>
        <dbReference type="Rhea" id="RHEA:49572"/>
        <dbReference type="ChEBI" id="CHEBI:15378"/>
        <dbReference type="ChEBI" id="CHEBI:29033"/>
        <dbReference type="ChEBI" id="CHEBI:68438"/>
        <dbReference type="ChEBI" id="CHEBI:131725"/>
        <dbReference type="EC" id="4.99.1.9"/>
    </reaction>
    <physiologicalReaction direction="right-to-left" evidence="6">
        <dbReference type="Rhea" id="RHEA:49574"/>
    </physiologicalReaction>
</comment>
<comment type="similarity">
    <text evidence="1 7 8">Belongs to the ferrochelatase family.</text>
</comment>
<gene>
    <name evidence="7 9" type="primary">hemH</name>
    <name evidence="9" type="ORF">GMST_11550</name>
</gene>
<dbReference type="HAMAP" id="MF_00323">
    <property type="entry name" value="Ferrochelatase"/>
    <property type="match status" value="1"/>
</dbReference>
<evidence type="ECO:0000256" key="5">
    <source>
        <dbReference type="ARBA" id="ARBA00023244"/>
    </source>
</evidence>
<accession>A0A6V8MFQ5</accession>
<dbReference type="Pfam" id="PF00762">
    <property type="entry name" value="Ferrochelatase"/>
    <property type="match status" value="1"/>
</dbReference>
<dbReference type="Gene3D" id="3.40.50.1400">
    <property type="match status" value="2"/>
</dbReference>
<reference evidence="10" key="1">
    <citation type="submission" date="2020-06" db="EMBL/GenBank/DDBJ databases">
        <title>Draft genomic sequence of Geomonas sp. Red330.</title>
        <authorList>
            <person name="Itoh H."/>
            <person name="Zhenxing X."/>
            <person name="Ushijima N."/>
            <person name="Masuda Y."/>
            <person name="Shiratori Y."/>
            <person name="Senoo K."/>
        </authorList>
    </citation>
    <scope>NUCLEOTIDE SEQUENCE [LARGE SCALE GENOMIC DNA]</scope>
    <source>
        <strain evidence="10">Red330</strain>
    </source>
</reference>
<proteinExistence type="inferred from homology"/>
<dbReference type="AlphaFoldDB" id="A0A6V8MFQ5"/>
<dbReference type="PROSITE" id="PS00534">
    <property type="entry name" value="FERROCHELATASE"/>
    <property type="match status" value="1"/>
</dbReference>
<dbReference type="EMBL" id="BLXX01000002">
    <property type="protein sequence ID" value="GFO58830.1"/>
    <property type="molecule type" value="Genomic_DNA"/>
</dbReference>
<dbReference type="GO" id="GO:0006783">
    <property type="term" value="P:heme biosynthetic process"/>
    <property type="evidence" value="ECO:0007669"/>
    <property type="project" value="UniProtKB-UniRule"/>
</dbReference>
<dbReference type="GO" id="GO:0046872">
    <property type="term" value="F:metal ion binding"/>
    <property type="evidence" value="ECO:0007669"/>
    <property type="project" value="UniProtKB-KW"/>
</dbReference>
<dbReference type="SUPFAM" id="SSF53800">
    <property type="entry name" value="Chelatase"/>
    <property type="match status" value="1"/>
</dbReference>
<evidence type="ECO:0000256" key="2">
    <source>
        <dbReference type="ARBA" id="ARBA00023004"/>
    </source>
</evidence>
<sequence length="319" mass="35781">MAEKTALLLLQMGGPDSIAAVEPFLMNLFTDRDIIKIGPSLLQPFIARRIVKKRAPKVAQHYREIGGKSPIRELTDAQGQGLQALLGDDYRYFVAMRYSRPSTLEALAAIKKAGIQRIIVLSLYPHYSKATTGSSLNELSRVLSQAGNRFQVTCIDRFYDHPIYIKALTEKVREGLAQFPDPSQVQILFSAHSLPQSFIDEGDPYLEHIQTTVRLVMEQLGNASPHHLCFQSKASRVKWLEPSTEATLKRLAGEGRKEILMVPLSFVSDHIETLHEIDIQYAEEAKSLGIERFVRSPSLNSSPLFLECLADLVRRVVTP</sequence>
<keyword evidence="7 8" id="KW-0963">Cytoplasm</keyword>
<evidence type="ECO:0000313" key="9">
    <source>
        <dbReference type="EMBL" id="GFO58830.1"/>
    </source>
</evidence>
<protein>
    <recommendedName>
        <fullName evidence="7 8">Ferrochelatase</fullName>
        <ecNumber evidence="7 8">4.98.1.1</ecNumber>
    </recommendedName>
    <alternativeName>
        <fullName evidence="7">Heme synthase</fullName>
    </alternativeName>
    <alternativeName>
        <fullName evidence="7">Protoheme ferro-lyase</fullName>
    </alternativeName>
</protein>
<dbReference type="GO" id="GO:0005737">
    <property type="term" value="C:cytoplasm"/>
    <property type="evidence" value="ECO:0007669"/>
    <property type="project" value="UniProtKB-SubCell"/>
</dbReference>
<evidence type="ECO:0000256" key="4">
    <source>
        <dbReference type="ARBA" id="ARBA00023239"/>
    </source>
</evidence>
<feature type="binding site" evidence="7">
    <location>
        <position position="272"/>
    </location>
    <ligand>
        <name>Fe(2+)</name>
        <dbReference type="ChEBI" id="CHEBI:29033"/>
    </ligand>
</feature>
<evidence type="ECO:0000256" key="1">
    <source>
        <dbReference type="ARBA" id="ARBA00007718"/>
    </source>
</evidence>
<organism evidence="9 10">
    <name type="scientific">Geomonas silvestris</name>
    <dbReference type="NCBI Taxonomy" id="2740184"/>
    <lineage>
        <taxon>Bacteria</taxon>
        <taxon>Pseudomonadati</taxon>
        <taxon>Thermodesulfobacteriota</taxon>
        <taxon>Desulfuromonadia</taxon>
        <taxon>Geobacterales</taxon>
        <taxon>Geobacteraceae</taxon>
        <taxon>Geomonas</taxon>
    </lineage>
</organism>
<dbReference type="InterPro" id="IPR001015">
    <property type="entry name" value="Ferrochelatase"/>
</dbReference>
<comment type="subcellular location">
    <subcellularLocation>
        <location evidence="7 8">Cytoplasm</location>
    </subcellularLocation>
</comment>
<dbReference type="RefSeq" id="WP_183353675.1">
    <property type="nucleotide sequence ID" value="NZ_BLXX01000002.1"/>
</dbReference>
<keyword evidence="7" id="KW-0479">Metal-binding</keyword>